<dbReference type="RefSeq" id="WP_009536955.1">
    <property type="nucleotide sequence ID" value="NZ_JH414505.1"/>
</dbReference>
<evidence type="ECO:0000256" key="1">
    <source>
        <dbReference type="ARBA" id="ARBA00001947"/>
    </source>
</evidence>
<dbReference type="Pfam" id="PF07973">
    <property type="entry name" value="tRNA_SAD"/>
    <property type="match status" value="1"/>
</dbReference>
<gene>
    <name evidence="8" type="ORF">HMPREF9624_01156</name>
</gene>
<dbReference type="Gene3D" id="3.30.980.10">
    <property type="entry name" value="Threonyl-trna Synthetase, Chain A, domain 2"/>
    <property type="match status" value="1"/>
</dbReference>
<dbReference type="InterPro" id="IPR012947">
    <property type="entry name" value="tRNA_SAD"/>
</dbReference>
<sequence>MFKNALYYQEEKESYKAKVLSCLPLEGKEKAAWEKRVGKSFPALFLLRLSEEPFYPEGGGQAPDKGTIDGAELLFAENVEDEYIVHLLAKEIPEGTEVLCKVDYAYRRRQSENHSGEHIFAGLINRRFGYSNVGFHMELLGDNPHVTVDFNGELSEEELSELELAVNAVIRRNLPVEEKYLEDDFGKENLKSLPDAEDGGKSEELETSAEQLSVEEPGGGLEREWKTREFRQKKALSGAIRVVSIPGVDSCACCGTHVKRTGEIGLFKLLSFEKHRGGTRVFLLSGELAFLDTQKKEKLLLEASRKLSTDYQNLSERVDKLKEQTEEERGRRIALSLQAVELLGNSYKKELLIQQEKAVLTGKPLRGEGLEYYGKEKLAVFHFPDYEMILLNKACESLKSYVDTDFFCFSRRGEKEWQFAGAGCSGFLERFKKWKDAGRFSGGGREEMLQGRFLGTEEELKAWVDSAE</sequence>
<feature type="region of interest" description="Disordered" evidence="6">
    <location>
        <begin position="190"/>
        <end position="220"/>
    </location>
</feature>
<dbReference type="InterPro" id="IPR051335">
    <property type="entry name" value="Alanyl-tRNA_Editing_Enzymes"/>
</dbReference>
<evidence type="ECO:0000256" key="2">
    <source>
        <dbReference type="ARBA" id="ARBA00004496"/>
    </source>
</evidence>
<name>G9WW72_9FIRM</name>
<evidence type="ECO:0000256" key="5">
    <source>
        <dbReference type="SAM" id="Coils"/>
    </source>
</evidence>
<evidence type="ECO:0000256" key="6">
    <source>
        <dbReference type="SAM" id="MobiDB-lite"/>
    </source>
</evidence>
<dbReference type="Proteomes" id="UP000003527">
    <property type="component" value="Unassembled WGS sequence"/>
</dbReference>
<comment type="cofactor">
    <cofactor evidence="1">
        <name>Zn(2+)</name>
        <dbReference type="ChEBI" id="CHEBI:29105"/>
    </cofactor>
</comment>
<dbReference type="GO" id="GO:0004813">
    <property type="term" value="F:alanine-tRNA ligase activity"/>
    <property type="evidence" value="ECO:0007669"/>
    <property type="project" value="InterPro"/>
</dbReference>
<dbReference type="PATRIC" id="fig|796944.3.peg.1896"/>
<dbReference type="InterPro" id="IPR018165">
    <property type="entry name" value="Ala-tRNA-synth_IIc_core"/>
</dbReference>
<dbReference type="PROSITE" id="PS50860">
    <property type="entry name" value="AA_TRNA_LIGASE_II_ALA"/>
    <property type="match status" value="1"/>
</dbReference>
<dbReference type="HOGENOM" id="CLU_004485_7_2_9"/>
<dbReference type="SUPFAM" id="SSF50447">
    <property type="entry name" value="Translation proteins"/>
    <property type="match status" value="1"/>
</dbReference>
<keyword evidence="9" id="KW-1185">Reference proteome</keyword>
<protein>
    <recommendedName>
        <fullName evidence="7">Alanyl-transfer RNA synthetases family profile domain-containing protein</fullName>
    </recommendedName>
</protein>
<dbReference type="GO" id="GO:0046872">
    <property type="term" value="F:metal ion binding"/>
    <property type="evidence" value="ECO:0007669"/>
    <property type="project" value="UniProtKB-KW"/>
</dbReference>
<accession>G9WW72</accession>
<dbReference type="GO" id="GO:0006419">
    <property type="term" value="P:alanyl-tRNA aminoacylation"/>
    <property type="evidence" value="ECO:0007669"/>
    <property type="project" value="InterPro"/>
</dbReference>
<evidence type="ECO:0000256" key="4">
    <source>
        <dbReference type="ARBA" id="ARBA00022833"/>
    </source>
</evidence>
<dbReference type="GO" id="GO:0003676">
    <property type="term" value="F:nucleic acid binding"/>
    <property type="evidence" value="ECO:0007669"/>
    <property type="project" value="InterPro"/>
</dbReference>
<dbReference type="AlphaFoldDB" id="G9WW72"/>
<dbReference type="GO" id="GO:0005737">
    <property type="term" value="C:cytoplasm"/>
    <property type="evidence" value="ECO:0007669"/>
    <property type="project" value="UniProtKB-SubCell"/>
</dbReference>
<dbReference type="GO" id="GO:0002161">
    <property type="term" value="F:aminoacyl-tRNA deacylase activity"/>
    <property type="evidence" value="ECO:0007669"/>
    <property type="project" value="UniProtKB-ARBA"/>
</dbReference>
<evidence type="ECO:0000259" key="7">
    <source>
        <dbReference type="PROSITE" id="PS50860"/>
    </source>
</evidence>
<dbReference type="EMBL" id="AFZD01000019">
    <property type="protein sequence ID" value="EHL10478.1"/>
    <property type="molecule type" value="Genomic_DNA"/>
</dbReference>
<dbReference type="InterPro" id="IPR009000">
    <property type="entry name" value="Transl_B-barrel_sf"/>
</dbReference>
<reference evidence="8 9" key="1">
    <citation type="submission" date="2011-08" db="EMBL/GenBank/DDBJ databases">
        <title>The Genome Sequence of Oribacterium sp. ACB7.</title>
        <authorList>
            <consortium name="The Broad Institute Genome Sequencing Platform"/>
            <person name="Earl A."/>
            <person name="Ward D."/>
            <person name="Feldgarden M."/>
            <person name="Gevers D."/>
            <person name="Sizova M."/>
            <person name="Hazen A."/>
            <person name="Epstein S."/>
            <person name="Young S.K."/>
            <person name="Zeng Q."/>
            <person name="Gargeya S."/>
            <person name="Fitzgerald M."/>
            <person name="Haas B."/>
            <person name="Abouelleil A."/>
            <person name="Alvarado L."/>
            <person name="Arachchi H.M."/>
            <person name="Berlin A."/>
            <person name="Brown A."/>
            <person name="Chapman S.B."/>
            <person name="Chen Z."/>
            <person name="Dunbar C."/>
            <person name="Freedman E."/>
            <person name="Gearin G."/>
            <person name="Gellesch M."/>
            <person name="Goldberg J."/>
            <person name="Griggs A."/>
            <person name="Gujja S."/>
            <person name="Heiman D."/>
            <person name="Howarth C."/>
            <person name="Larson L."/>
            <person name="Lui A."/>
            <person name="MacDonald P.J.P."/>
            <person name="Montmayeur A."/>
            <person name="Murphy C."/>
            <person name="Neiman D."/>
            <person name="Pearson M."/>
            <person name="Priest M."/>
            <person name="Roberts A."/>
            <person name="Saif S."/>
            <person name="Shea T."/>
            <person name="Shenoy N."/>
            <person name="Sisk P."/>
            <person name="Stolte C."/>
            <person name="Sykes S."/>
            <person name="Wortman J."/>
            <person name="Nusbaum C."/>
            <person name="Birren B."/>
        </authorList>
    </citation>
    <scope>NUCLEOTIDE SEQUENCE [LARGE SCALE GENOMIC DNA]</scope>
    <source>
        <strain evidence="8 9">ACB7</strain>
    </source>
</reference>
<feature type="domain" description="Alanyl-transfer RNA synthetases family profile" evidence="7">
    <location>
        <begin position="1"/>
        <end position="296"/>
    </location>
</feature>
<dbReference type="PANTHER" id="PTHR43462">
    <property type="entry name" value="ALANYL-TRNA EDITING PROTEIN"/>
    <property type="match status" value="1"/>
</dbReference>
<dbReference type="PANTHER" id="PTHR43462:SF1">
    <property type="entry name" value="ALANYL-TRNA EDITING PROTEIN AARSD1"/>
    <property type="match status" value="1"/>
</dbReference>
<keyword evidence="4" id="KW-0862">Zinc</keyword>
<comment type="subcellular location">
    <subcellularLocation>
        <location evidence="2">Cytoplasm</location>
    </subcellularLocation>
</comment>
<proteinExistence type="predicted"/>
<evidence type="ECO:0000313" key="9">
    <source>
        <dbReference type="Proteomes" id="UP000003527"/>
    </source>
</evidence>
<keyword evidence="3" id="KW-0479">Metal-binding</keyword>
<dbReference type="GO" id="GO:0005524">
    <property type="term" value="F:ATP binding"/>
    <property type="evidence" value="ECO:0007669"/>
    <property type="project" value="InterPro"/>
</dbReference>
<organism evidence="8 9">
    <name type="scientific">Oribacterium asaccharolyticum ACB7</name>
    <dbReference type="NCBI Taxonomy" id="796944"/>
    <lineage>
        <taxon>Bacteria</taxon>
        <taxon>Bacillati</taxon>
        <taxon>Bacillota</taxon>
        <taxon>Clostridia</taxon>
        <taxon>Lachnospirales</taxon>
        <taxon>Lachnospiraceae</taxon>
        <taxon>Oribacterium</taxon>
    </lineage>
</organism>
<comment type="caution">
    <text evidence="8">The sequence shown here is derived from an EMBL/GenBank/DDBJ whole genome shotgun (WGS) entry which is preliminary data.</text>
</comment>
<dbReference type="SMART" id="SM00863">
    <property type="entry name" value="tRNA_SAD"/>
    <property type="match status" value="1"/>
</dbReference>
<evidence type="ECO:0000256" key="3">
    <source>
        <dbReference type="ARBA" id="ARBA00022723"/>
    </source>
</evidence>
<feature type="coiled-coil region" evidence="5">
    <location>
        <begin position="304"/>
        <end position="331"/>
    </location>
</feature>
<dbReference type="InterPro" id="IPR018163">
    <property type="entry name" value="Thr/Ala-tRNA-synth_IIc_edit"/>
</dbReference>
<evidence type="ECO:0000313" key="8">
    <source>
        <dbReference type="EMBL" id="EHL10478.1"/>
    </source>
</evidence>
<keyword evidence="5" id="KW-0175">Coiled coil</keyword>
<dbReference type="Gene3D" id="2.40.30.130">
    <property type="match status" value="1"/>
</dbReference>
<dbReference type="SUPFAM" id="SSF55186">
    <property type="entry name" value="ThrRS/AlaRS common domain"/>
    <property type="match status" value="1"/>
</dbReference>